<dbReference type="Proteomes" id="UP000027222">
    <property type="component" value="Unassembled WGS sequence"/>
</dbReference>
<dbReference type="EMBL" id="KL142383">
    <property type="protein sequence ID" value="KDR74535.1"/>
    <property type="molecule type" value="Genomic_DNA"/>
</dbReference>
<evidence type="ECO:0000313" key="2">
    <source>
        <dbReference type="EMBL" id="KDR74535.1"/>
    </source>
</evidence>
<reference evidence="3" key="1">
    <citation type="journal article" date="2014" name="Proc. Natl. Acad. Sci. U.S.A.">
        <title>Extensive sampling of basidiomycete genomes demonstrates inadequacy of the white-rot/brown-rot paradigm for wood decay fungi.</title>
        <authorList>
            <person name="Riley R."/>
            <person name="Salamov A.A."/>
            <person name="Brown D.W."/>
            <person name="Nagy L.G."/>
            <person name="Floudas D."/>
            <person name="Held B.W."/>
            <person name="Levasseur A."/>
            <person name="Lombard V."/>
            <person name="Morin E."/>
            <person name="Otillar R."/>
            <person name="Lindquist E.A."/>
            <person name="Sun H."/>
            <person name="LaButti K.M."/>
            <person name="Schmutz J."/>
            <person name="Jabbour D."/>
            <person name="Luo H."/>
            <person name="Baker S.E."/>
            <person name="Pisabarro A.G."/>
            <person name="Walton J.D."/>
            <person name="Blanchette R.A."/>
            <person name="Henrissat B."/>
            <person name="Martin F."/>
            <person name="Cullen D."/>
            <person name="Hibbett D.S."/>
            <person name="Grigoriev I.V."/>
        </authorList>
    </citation>
    <scope>NUCLEOTIDE SEQUENCE [LARGE SCALE GENOMIC DNA]</scope>
    <source>
        <strain evidence="3">CBS 339.88</strain>
    </source>
</reference>
<accession>A0A067SUD7</accession>
<protein>
    <submittedName>
        <fullName evidence="2">Uncharacterized protein</fullName>
    </submittedName>
</protein>
<proteinExistence type="predicted"/>
<dbReference type="OrthoDB" id="3066901at2759"/>
<evidence type="ECO:0000256" key="1">
    <source>
        <dbReference type="SAM" id="MobiDB-lite"/>
    </source>
</evidence>
<organism evidence="2 3">
    <name type="scientific">Galerina marginata (strain CBS 339.88)</name>
    <dbReference type="NCBI Taxonomy" id="685588"/>
    <lineage>
        <taxon>Eukaryota</taxon>
        <taxon>Fungi</taxon>
        <taxon>Dikarya</taxon>
        <taxon>Basidiomycota</taxon>
        <taxon>Agaricomycotina</taxon>
        <taxon>Agaricomycetes</taxon>
        <taxon>Agaricomycetidae</taxon>
        <taxon>Agaricales</taxon>
        <taxon>Agaricineae</taxon>
        <taxon>Strophariaceae</taxon>
        <taxon>Galerina</taxon>
    </lineage>
</organism>
<sequence>MPGTRSQSQNASKIIPIPIVPAEDDNNSEIENEHPIDYELEPLHKTPPHLDIPRGRFASRHPSPAIEQSSLNTLPASATQVELLRRRPTPTTYRSWKEAILQVDQNLRESTSANNFYAPQPQTSKYPFRPLTNATLPSKTTPVTTSSVNPTSNVKKPFVANTKTTCWKCGGNGHQKPYISMRKAPLW</sequence>
<dbReference type="HOGENOM" id="CLU_1447783_0_0_1"/>
<name>A0A067SUD7_GALM3</name>
<evidence type="ECO:0000313" key="3">
    <source>
        <dbReference type="Proteomes" id="UP000027222"/>
    </source>
</evidence>
<dbReference type="AlphaFoldDB" id="A0A067SUD7"/>
<keyword evidence="3" id="KW-1185">Reference proteome</keyword>
<feature type="compositionally biased region" description="Polar residues" evidence="1">
    <location>
        <begin position="1"/>
        <end position="12"/>
    </location>
</feature>
<gene>
    <name evidence="2" type="ORF">GALMADRAFT_141562</name>
</gene>
<feature type="region of interest" description="Disordered" evidence="1">
    <location>
        <begin position="1"/>
        <end position="29"/>
    </location>
</feature>